<gene>
    <name evidence="1" type="ORF">HaLaN_22168</name>
</gene>
<comment type="caution">
    <text evidence="1">The sequence shown here is derived from an EMBL/GenBank/DDBJ whole genome shotgun (WGS) entry which is preliminary data.</text>
</comment>
<accession>A0A699ZQ28</accession>
<dbReference type="AlphaFoldDB" id="A0A699ZQ28"/>
<protein>
    <submittedName>
        <fullName evidence="1">Uncharacterized protein</fullName>
    </submittedName>
</protein>
<feature type="non-terminal residue" evidence="1">
    <location>
        <position position="64"/>
    </location>
</feature>
<proteinExistence type="predicted"/>
<sequence length="64" mass="7086">AAIAPTSGRCRQARGGGGRRWRISCRPCSTPARVWSSQQPLSSRRLHSTPWFLYSTLACSPDCH</sequence>
<keyword evidence="2" id="KW-1185">Reference proteome</keyword>
<evidence type="ECO:0000313" key="2">
    <source>
        <dbReference type="Proteomes" id="UP000485058"/>
    </source>
</evidence>
<name>A0A699ZQ28_HAELA</name>
<dbReference type="Proteomes" id="UP000485058">
    <property type="component" value="Unassembled WGS sequence"/>
</dbReference>
<evidence type="ECO:0000313" key="1">
    <source>
        <dbReference type="EMBL" id="GFH24381.1"/>
    </source>
</evidence>
<reference evidence="1 2" key="1">
    <citation type="submission" date="2020-02" db="EMBL/GenBank/DDBJ databases">
        <title>Draft genome sequence of Haematococcus lacustris strain NIES-144.</title>
        <authorList>
            <person name="Morimoto D."/>
            <person name="Nakagawa S."/>
            <person name="Yoshida T."/>
            <person name="Sawayama S."/>
        </authorList>
    </citation>
    <scope>NUCLEOTIDE SEQUENCE [LARGE SCALE GENOMIC DNA]</scope>
    <source>
        <strain evidence="1 2">NIES-144</strain>
    </source>
</reference>
<dbReference type="EMBL" id="BLLF01002522">
    <property type="protein sequence ID" value="GFH24381.1"/>
    <property type="molecule type" value="Genomic_DNA"/>
</dbReference>
<feature type="non-terminal residue" evidence="1">
    <location>
        <position position="1"/>
    </location>
</feature>
<organism evidence="1 2">
    <name type="scientific">Haematococcus lacustris</name>
    <name type="common">Green alga</name>
    <name type="synonym">Haematococcus pluvialis</name>
    <dbReference type="NCBI Taxonomy" id="44745"/>
    <lineage>
        <taxon>Eukaryota</taxon>
        <taxon>Viridiplantae</taxon>
        <taxon>Chlorophyta</taxon>
        <taxon>core chlorophytes</taxon>
        <taxon>Chlorophyceae</taxon>
        <taxon>CS clade</taxon>
        <taxon>Chlamydomonadales</taxon>
        <taxon>Haematococcaceae</taxon>
        <taxon>Haematococcus</taxon>
    </lineage>
</organism>